<dbReference type="OrthoDB" id="3938623at2759"/>
<feature type="region of interest" description="Disordered" evidence="1">
    <location>
        <begin position="141"/>
        <end position="201"/>
    </location>
</feature>
<dbReference type="GO" id="GO:0042594">
    <property type="term" value="P:response to starvation"/>
    <property type="evidence" value="ECO:0007669"/>
    <property type="project" value="TreeGrafter"/>
</dbReference>
<feature type="compositionally biased region" description="Polar residues" evidence="1">
    <location>
        <begin position="336"/>
        <end position="347"/>
    </location>
</feature>
<feature type="compositionally biased region" description="Basic residues" evidence="1">
    <location>
        <begin position="1049"/>
        <end position="1059"/>
    </location>
</feature>
<feature type="compositionally biased region" description="Polar residues" evidence="1">
    <location>
        <begin position="141"/>
        <end position="150"/>
    </location>
</feature>
<name>A0A8H3F740_9LECA</name>
<evidence type="ECO:0000313" key="3">
    <source>
        <dbReference type="Proteomes" id="UP000664169"/>
    </source>
</evidence>
<evidence type="ECO:0000256" key="1">
    <source>
        <dbReference type="SAM" id="MobiDB-lite"/>
    </source>
</evidence>
<keyword evidence="3" id="KW-1185">Reference proteome</keyword>
<accession>A0A8H3F740</accession>
<organism evidence="2 3">
    <name type="scientific">Gomphillus americanus</name>
    <dbReference type="NCBI Taxonomy" id="1940652"/>
    <lineage>
        <taxon>Eukaryota</taxon>
        <taxon>Fungi</taxon>
        <taxon>Dikarya</taxon>
        <taxon>Ascomycota</taxon>
        <taxon>Pezizomycotina</taxon>
        <taxon>Lecanoromycetes</taxon>
        <taxon>OSLEUM clade</taxon>
        <taxon>Ostropomycetidae</taxon>
        <taxon>Ostropales</taxon>
        <taxon>Graphidaceae</taxon>
        <taxon>Gomphilloideae</taxon>
        <taxon>Gomphillus</taxon>
    </lineage>
</organism>
<dbReference type="Proteomes" id="UP000664169">
    <property type="component" value="Unassembled WGS sequence"/>
</dbReference>
<dbReference type="PANTHER" id="PTHR13268:SF0">
    <property type="entry name" value="BCAS3 MICROTUBULE ASSOCIATED CELL MIGRATION FACTOR"/>
    <property type="match status" value="1"/>
</dbReference>
<feature type="region of interest" description="Disordered" evidence="1">
    <location>
        <begin position="115"/>
        <end position="134"/>
    </location>
</feature>
<feature type="region of interest" description="Disordered" evidence="1">
    <location>
        <begin position="330"/>
        <end position="351"/>
    </location>
</feature>
<gene>
    <name evidence="2" type="ORF">GOMPHAMPRED_001195</name>
</gene>
<feature type="region of interest" description="Disordered" evidence="1">
    <location>
        <begin position="26"/>
        <end position="55"/>
    </location>
</feature>
<dbReference type="PANTHER" id="PTHR13268">
    <property type="entry name" value="BREAST CARCINOMA AMPLIFIED SEQUENCE 3"/>
    <property type="match status" value="1"/>
</dbReference>
<feature type="compositionally biased region" description="Polar residues" evidence="1">
    <location>
        <begin position="177"/>
        <end position="192"/>
    </location>
</feature>
<comment type="caution">
    <text evidence="2">The sequence shown here is derived from an EMBL/GenBank/DDBJ whole genome shotgun (WGS) entry which is preliminary data.</text>
</comment>
<evidence type="ECO:0000313" key="2">
    <source>
        <dbReference type="EMBL" id="CAF9917252.1"/>
    </source>
</evidence>
<dbReference type="AlphaFoldDB" id="A0A8H3F740"/>
<feature type="region of interest" description="Disordered" evidence="1">
    <location>
        <begin position="1043"/>
        <end position="1073"/>
    </location>
</feature>
<dbReference type="InterPro" id="IPR045142">
    <property type="entry name" value="BCAS3-like"/>
</dbReference>
<dbReference type="EMBL" id="CAJPDQ010000012">
    <property type="protein sequence ID" value="CAF9917252.1"/>
    <property type="molecule type" value="Genomic_DNA"/>
</dbReference>
<dbReference type="GO" id="GO:0006914">
    <property type="term" value="P:autophagy"/>
    <property type="evidence" value="ECO:0007669"/>
    <property type="project" value="InterPro"/>
</dbReference>
<dbReference type="SUPFAM" id="SSF50978">
    <property type="entry name" value="WD40 repeat-like"/>
    <property type="match status" value="1"/>
</dbReference>
<protein>
    <submittedName>
        <fullName evidence="2">Uncharacterized protein</fullName>
    </submittedName>
</protein>
<proteinExistence type="predicted"/>
<dbReference type="InterPro" id="IPR036322">
    <property type="entry name" value="WD40_repeat_dom_sf"/>
</dbReference>
<sequence>MPSFSPAKPNDNPSDLEPFNFFQTTEQLNKSKPAKKKKRKNESAVVEQPSQETVDELVAEDRHLHSQERADALDPNLAKNHHPFQISAKSPKTLASPVFAALGDAFRDRSLTFDTPEEEHEQESKNVLTAPQREDLLDNYISSSPPSRTQPVPGFAEVRGGFSHHSPPPTSPRLAFRQTSRRPSGYQYQSEPLASPPRGRPLSMPSHMFHLPSPSNFNLNQLRGLSNDLPGNASRSTSRKGGRFDYIALDILSSAGDHLCSSMENALLVARQRSLYIYDLHKEEAIRVGKIEGLRGLVVSAKILPSPSRKGSLHLVRPLVVVIVHGPETTGEDLSRPSSRQSDQSFDPSYPHDARNMAGVAKYQTSVEIYSLKEHRHITTLFATRSEEAKVENVFGKTSYEPPGPIGSLSVHVTDSHIAIVSNESGEIYLFDTNSGRSGQPFRCIGKTWTSVSAKHSRTYSNSSVPETEPSREGSAVPQAYEAPLLALHGRVLAYVPPIASSRSTIFGRVKIPDTATSTPGLRSHTASSQPQATCQLETPLDGSKVNEIARGVTQEMLKGAKWVGDQGVQAWKNYWTPKSPDSNAHTEQATHAYQFPPTHALDDPNRQAQQPTIVSFLDLEKLGEFQAQKPELALSPAASFILPGGCSFLSLSSSGVALFTASDRGDVQNVWDIAQVIHPREPVILASPTKEDHPPVIRQIARFTRVTTANVVDISWLGPRGTKLAILTDRGTVHLHDLPHSAFIWPPRDIVHRPSPKVENEDYVSQSSTPKGWSSAFNAVGSSAQTISAAVRTNPLAQFSNFSFAEASAGAGVKGSRIVAAGFSRSLEAASDTVSTIMSIGETRLHIPGSSRSVLPGSARWWYDEEDEAIAVVGDGIIRVHEVVMKKEAKRGKRKYSVVGERIADLAIADIPTKHDVDWDNTNDGLVITGDWLTSIQTRNYSIPRLIMDALSVAELEISSLSDAIHADYRTEFDSYIERQCNADDKLISRSFGESILTEPLDVAVHRYPGPEHEPTLEQSLVLQPEEDMAFLVDQIEEALPISESPPKRKTKKSKATKSRIASSPPWPEDED</sequence>
<dbReference type="GO" id="GO:0005737">
    <property type="term" value="C:cytoplasm"/>
    <property type="evidence" value="ECO:0007669"/>
    <property type="project" value="TreeGrafter"/>
</dbReference>
<reference evidence="2" key="1">
    <citation type="submission" date="2021-03" db="EMBL/GenBank/DDBJ databases">
        <authorList>
            <person name="Tagirdzhanova G."/>
        </authorList>
    </citation>
    <scope>NUCLEOTIDE SEQUENCE</scope>
</reference>